<dbReference type="SMART" id="SM00326">
    <property type="entry name" value="SH3"/>
    <property type="match status" value="1"/>
</dbReference>
<evidence type="ECO:0000256" key="3">
    <source>
        <dbReference type="ARBA" id="ARBA00022737"/>
    </source>
</evidence>
<dbReference type="GO" id="GO:0051015">
    <property type="term" value="F:actin filament binding"/>
    <property type="evidence" value="ECO:0007669"/>
    <property type="project" value="TreeGrafter"/>
</dbReference>
<dbReference type="SUPFAM" id="SSF50044">
    <property type="entry name" value="SH3-domain"/>
    <property type="match status" value="1"/>
</dbReference>
<dbReference type="VEuPathDB" id="VectorBase:AEPI010000"/>
<sequence length="524" mass="58722">MWKATAGRNIDTTGAVNQGEDDDWETDPDFVNDVSEQEQRWGSKTIEGSGRNAAAIDMQQLRQETEQADTEKKRKDGPKASHGYGGKFGVEKDRMDKSAVGHEHIEKVEKHASQKDYVSGFGGKFGVQKDRVDKSAHGWDHVEKVDKHESQKDYKTGFGGKFGVQQDRQDKSAVGWDHLEAPQKHESQIDHKVGFGGKFGVQSDRKDKSAFGWDHVEKPQMHESQLDHKIGFGGKFGVQNDRMDKSAVGFQEQDKIGTNYTKVKPDIGSAKPSNLRAKFENFAATAEEEARKRAEEQKRLREEKDRRDREEAAKRVNYSAESTAEPKKPERKGPINTGREAGVSSAINNFNKPQENASLEKTRKDPIVLPKQDEPRKFVQPDVIPTSDATPVSTAEPKEHEVEEPVAQTVQEPLPVARTSYSATPIAVAESEQTPSEEVDSTYQEPVAEGVPLQDDVEEFILSPDNPGIQAIALYDYQAAADDEISFDPDDKITHIEMIDEGWWRGWCNNKYGLFPANYVQLLQ</sequence>
<feature type="region of interest" description="Disordered" evidence="5">
    <location>
        <begin position="261"/>
        <end position="413"/>
    </location>
</feature>
<feature type="compositionally biased region" description="Acidic residues" evidence="5">
    <location>
        <begin position="19"/>
        <end position="30"/>
    </location>
</feature>
<dbReference type="PANTHER" id="PTHR10829:SF23">
    <property type="entry name" value="CORTACTIN, ISOFORM A"/>
    <property type="match status" value="1"/>
</dbReference>
<dbReference type="Pfam" id="PF02218">
    <property type="entry name" value="HS1_rep"/>
    <property type="match status" value="5"/>
</dbReference>
<feature type="domain" description="SH3" evidence="6">
    <location>
        <begin position="466"/>
        <end position="524"/>
    </location>
</feature>
<dbReference type="AlphaFoldDB" id="A0A182PSR4"/>
<evidence type="ECO:0000256" key="1">
    <source>
        <dbReference type="ARBA" id="ARBA00022443"/>
    </source>
</evidence>
<dbReference type="FunFam" id="2.30.30.40:FF:000398">
    <property type="entry name" value="Hematopoietic cell-specific Lyn substrate 1"/>
    <property type="match status" value="1"/>
</dbReference>
<dbReference type="InterPro" id="IPR036028">
    <property type="entry name" value="SH3-like_dom_sf"/>
</dbReference>
<dbReference type="GO" id="GO:0016477">
    <property type="term" value="P:cell migration"/>
    <property type="evidence" value="ECO:0007669"/>
    <property type="project" value="TreeGrafter"/>
</dbReference>
<evidence type="ECO:0000256" key="4">
    <source>
        <dbReference type="PROSITE-ProRule" id="PRU00192"/>
    </source>
</evidence>
<dbReference type="GO" id="GO:0005884">
    <property type="term" value="C:actin filament"/>
    <property type="evidence" value="ECO:0007669"/>
    <property type="project" value="TreeGrafter"/>
</dbReference>
<dbReference type="PANTHER" id="PTHR10829">
    <property type="entry name" value="CORTACTIN AND DREBRIN"/>
    <property type="match status" value="1"/>
</dbReference>
<evidence type="ECO:0000259" key="6">
    <source>
        <dbReference type="PROSITE" id="PS50002"/>
    </source>
</evidence>
<feature type="region of interest" description="Disordered" evidence="5">
    <location>
        <begin position="138"/>
        <end position="170"/>
    </location>
</feature>
<keyword evidence="3" id="KW-0677">Repeat</keyword>
<dbReference type="GO" id="GO:0030864">
    <property type="term" value="C:cortical actin cytoskeleton"/>
    <property type="evidence" value="ECO:0007669"/>
    <property type="project" value="TreeGrafter"/>
</dbReference>
<reference evidence="8" key="1">
    <citation type="submission" date="2013-03" db="EMBL/GenBank/DDBJ databases">
        <title>The Genome Sequence of Anopheles epiroticus epiroticus2.</title>
        <authorList>
            <consortium name="The Broad Institute Genomics Platform"/>
            <person name="Neafsey D.E."/>
            <person name="Howell P."/>
            <person name="Walker B."/>
            <person name="Young S.K."/>
            <person name="Zeng Q."/>
            <person name="Gargeya S."/>
            <person name="Fitzgerald M."/>
            <person name="Haas B."/>
            <person name="Abouelleil A."/>
            <person name="Allen A.W."/>
            <person name="Alvarado L."/>
            <person name="Arachchi H.M."/>
            <person name="Berlin A.M."/>
            <person name="Chapman S.B."/>
            <person name="Gainer-Dewar J."/>
            <person name="Goldberg J."/>
            <person name="Griggs A."/>
            <person name="Gujja S."/>
            <person name="Hansen M."/>
            <person name="Howarth C."/>
            <person name="Imamovic A."/>
            <person name="Ireland A."/>
            <person name="Larimer J."/>
            <person name="McCowan C."/>
            <person name="Murphy C."/>
            <person name="Pearson M."/>
            <person name="Poon T.W."/>
            <person name="Priest M."/>
            <person name="Roberts A."/>
            <person name="Saif S."/>
            <person name="Shea T."/>
            <person name="Sisk P."/>
            <person name="Sykes S."/>
            <person name="Wortman J."/>
            <person name="Nusbaum C."/>
            <person name="Birren B."/>
        </authorList>
    </citation>
    <scope>NUCLEOTIDE SEQUENCE [LARGE SCALE GENOMIC DNA]</scope>
    <source>
        <strain evidence="8">Epiroticus2</strain>
    </source>
</reference>
<evidence type="ECO:0000313" key="8">
    <source>
        <dbReference type="Proteomes" id="UP000075885"/>
    </source>
</evidence>
<dbReference type="Pfam" id="PF00018">
    <property type="entry name" value="SH3_1"/>
    <property type="match status" value="1"/>
</dbReference>
<feature type="compositionally biased region" description="Polar residues" evidence="5">
    <location>
        <begin position="345"/>
        <end position="357"/>
    </location>
</feature>
<keyword evidence="1 4" id="KW-0728">SH3 domain</keyword>
<name>A0A182PSR4_9DIPT</name>
<dbReference type="EnsemblMetazoa" id="AEPI010000-RA">
    <property type="protein sequence ID" value="AEPI010000-PA"/>
    <property type="gene ID" value="AEPI010000"/>
</dbReference>
<feature type="compositionally biased region" description="Basic and acidic residues" evidence="5">
    <location>
        <begin position="324"/>
        <end position="333"/>
    </location>
</feature>
<keyword evidence="8" id="KW-1185">Reference proteome</keyword>
<dbReference type="STRING" id="199890.A0A182PSR4"/>
<dbReference type="GO" id="GO:0030833">
    <property type="term" value="P:regulation of actin filament polymerization"/>
    <property type="evidence" value="ECO:0007669"/>
    <property type="project" value="TreeGrafter"/>
</dbReference>
<dbReference type="GO" id="GO:0005886">
    <property type="term" value="C:plasma membrane"/>
    <property type="evidence" value="ECO:0007669"/>
    <property type="project" value="TreeGrafter"/>
</dbReference>
<evidence type="ECO:0000256" key="5">
    <source>
        <dbReference type="SAM" id="MobiDB-lite"/>
    </source>
</evidence>
<feature type="compositionally biased region" description="Basic and acidic residues" evidence="5">
    <location>
        <begin position="138"/>
        <end position="155"/>
    </location>
</feature>
<dbReference type="PRINTS" id="PR00452">
    <property type="entry name" value="SH3DOMAIN"/>
</dbReference>
<accession>A0A182PSR4</accession>
<dbReference type="CDD" id="cd11959">
    <property type="entry name" value="SH3_Cortactin"/>
    <property type="match status" value="1"/>
</dbReference>
<evidence type="ECO:0000313" key="7">
    <source>
        <dbReference type="EnsemblMetazoa" id="AEPI010000-PA"/>
    </source>
</evidence>
<keyword evidence="2" id="KW-0597">Phosphoprotein</keyword>
<proteinExistence type="predicted"/>
<dbReference type="InterPro" id="IPR003134">
    <property type="entry name" value="Hs1_Cortactin"/>
</dbReference>
<dbReference type="InterPro" id="IPR001452">
    <property type="entry name" value="SH3_domain"/>
</dbReference>
<evidence type="ECO:0000256" key="2">
    <source>
        <dbReference type="ARBA" id="ARBA00022553"/>
    </source>
</evidence>
<dbReference type="PRINTS" id="PR00499">
    <property type="entry name" value="P67PHOX"/>
</dbReference>
<dbReference type="PROSITE" id="PS51090">
    <property type="entry name" value="CORTACTIN"/>
    <property type="match status" value="5"/>
</dbReference>
<dbReference type="Gene3D" id="2.30.30.40">
    <property type="entry name" value="SH3 Domains"/>
    <property type="match status" value="1"/>
</dbReference>
<reference evidence="7" key="2">
    <citation type="submission" date="2020-05" db="UniProtKB">
        <authorList>
            <consortium name="EnsemblMetazoa"/>
        </authorList>
    </citation>
    <scope>IDENTIFICATION</scope>
    <source>
        <strain evidence="7">Epiroticus2</strain>
    </source>
</reference>
<dbReference type="Proteomes" id="UP000075885">
    <property type="component" value="Unassembled WGS sequence"/>
</dbReference>
<feature type="compositionally biased region" description="Basic and acidic residues" evidence="5">
    <location>
        <begin position="63"/>
        <end position="79"/>
    </location>
</feature>
<feature type="compositionally biased region" description="Basic and acidic residues" evidence="5">
    <location>
        <begin position="358"/>
        <end position="379"/>
    </location>
</feature>
<dbReference type="InterPro" id="IPR035716">
    <property type="entry name" value="Cortactin_SH3"/>
</dbReference>
<feature type="region of interest" description="Disordered" evidence="5">
    <location>
        <begin position="1"/>
        <end position="93"/>
    </location>
</feature>
<organism evidence="7 8">
    <name type="scientific">Anopheles epiroticus</name>
    <dbReference type="NCBI Taxonomy" id="199890"/>
    <lineage>
        <taxon>Eukaryota</taxon>
        <taxon>Metazoa</taxon>
        <taxon>Ecdysozoa</taxon>
        <taxon>Arthropoda</taxon>
        <taxon>Hexapoda</taxon>
        <taxon>Insecta</taxon>
        <taxon>Pterygota</taxon>
        <taxon>Neoptera</taxon>
        <taxon>Endopterygota</taxon>
        <taxon>Diptera</taxon>
        <taxon>Nematocera</taxon>
        <taxon>Culicoidea</taxon>
        <taxon>Culicidae</taxon>
        <taxon>Anophelinae</taxon>
        <taxon>Anopheles</taxon>
    </lineage>
</organism>
<protein>
    <recommendedName>
        <fullName evidence="6">SH3 domain-containing protein</fullName>
    </recommendedName>
</protein>
<dbReference type="PROSITE" id="PS50002">
    <property type="entry name" value="SH3"/>
    <property type="match status" value="1"/>
</dbReference>
<dbReference type="GO" id="GO:0030427">
    <property type="term" value="C:site of polarized growth"/>
    <property type="evidence" value="ECO:0007669"/>
    <property type="project" value="TreeGrafter"/>
</dbReference>
<feature type="compositionally biased region" description="Basic and acidic residues" evidence="5">
    <location>
        <begin position="288"/>
        <end position="314"/>
    </location>
</feature>